<dbReference type="GeneID" id="97994968"/>
<gene>
    <name evidence="1" type="ORF">DV520_04340</name>
</gene>
<dbReference type="EMBL" id="QQRQ01000005">
    <property type="protein sequence ID" value="RFT06934.1"/>
    <property type="molecule type" value="Genomic_DNA"/>
</dbReference>
<comment type="caution">
    <text evidence="1">The sequence shown here is derived from an EMBL/GenBank/DDBJ whole genome shotgun (WGS) entry which is preliminary data.</text>
</comment>
<sequence>MREEDYLWCAVNLLLDEEEVARQLCPQCREAAERARCPVCGRETGEMVREENPTFDWARFQALKEGACD</sequence>
<protein>
    <submittedName>
        <fullName evidence="1">Molybdopterin oxidoreductase</fullName>
    </submittedName>
</protein>
<name>A0A3E2B4L8_9FIRM</name>
<dbReference type="AlphaFoldDB" id="A0A3E2B4L8"/>
<reference evidence="1 2" key="1">
    <citation type="submission" date="2018-07" db="EMBL/GenBank/DDBJ databases">
        <title>GABA Modulating Bacteria of the Human Gut Microbiota.</title>
        <authorList>
            <person name="Strandwitz P."/>
            <person name="Kim K.H."/>
            <person name="Terekhova D."/>
            <person name="Liu J.K."/>
            <person name="Sharma A."/>
            <person name="Levering J."/>
            <person name="Mcdonald D."/>
            <person name="Dietrich D."/>
            <person name="Ramadhar T.R."/>
            <person name="Lekbua A."/>
            <person name="Mroue N."/>
            <person name="Liston C."/>
            <person name="Stewart E.J."/>
            <person name="Dubin M.J."/>
            <person name="Zengler K."/>
            <person name="Knight R."/>
            <person name="Gilbert J.A."/>
            <person name="Clardy J."/>
            <person name="Lewis K."/>
        </authorList>
    </citation>
    <scope>NUCLEOTIDE SEQUENCE [LARGE SCALE GENOMIC DNA]</scope>
    <source>
        <strain evidence="1 2">KLE1738</strain>
    </source>
</reference>
<dbReference type="RefSeq" id="WP_021920491.1">
    <property type="nucleotide sequence ID" value="NZ_CAKXKJ010000004.1"/>
</dbReference>
<evidence type="ECO:0000313" key="1">
    <source>
        <dbReference type="EMBL" id="RFT06934.1"/>
    </source>
</evidence>
<keyword evidence="2" id="KW-1185">Reference proteome</keyword>
<organism evidence="1 2">
    <name type="scientific">Evtepia gabavorous</name>
    <dbReference type="NCBI Taxonomy" id="2211183"/>
    <lineage>
        <taxon>Bacteria</taxon>
        <taxon>Bacillati</taxon>
        <taxon>Bacillota</taxon>
        <taxon>Clostridia</taxon>
        <taxon>Eubacteriales</taxon>
        <taxon>Evtepia</taxon>
    </lineage>
</organism>
<evidence type="ECO:0000313" key="2">
    <source>
        <dbReference type="Proteomes" id="UP000260649"/>
    </source>
</evidence>
<accession>A0A3E2B4L8</accession>
<dbReference type="Proteomes" id="UP000260649">
    <property type="component" value="Unassembled WGS sequence"/>
</dbReference>
<dbReference type="OrthoDB" id="1860660at2"/>
<proteinExistence type="predicted"/>